<feature type="transmembrane region" description="Helical" evidence="6">
    <location>
        <begin position="431"/>
        <end position="450"/>
    </location>
</feature>
<feature type="transmembrane region" description="Helical" evidence="6">
    <location>
        <begin position="242"/>
        <end position="262"/>
    </location>
</feature>
<sequence length="511" mass="52708">MRLVPATVVCWGVTIAGVACGWRVGLMAGGASAGVGMVSGALLLRAVWPGRARVVAMAIVAAALAGSGFAVAAAWHEYRVAVHPLRTAAPGTYLTAVVTPTDDPKVLSSKPFGGRQRLVRADLREYRHGESAVRAGGGVIVLAPERGWSTILPGRTVEFRARVDRPWRRDLTVAVLRAQGPPIAVSEAPWWQRVAGTVRARFADTADRALSDDAAGLLPGLVAGDTSRLPEHVRENFEKTDLAHLTAASGMNVSILFAAVLMATRALTLDARLGLALAALALVAFVILARPSPSVLRAAVMGGIALLALMTGRRRQALPALCAAVIGLLAYSPALAVDAGFALSVSATAGLVLLAPPWAHWLRAHGWPRVAAEAFAAATAAFLVTTPILAALTGHVGLLAILANVLVEPLIAPITILGTVGALLSCVWQPAAILVLQPTAPALWWLLTVAEHGAALNLSLDVSDGVRGGLLAAAAVTIAIAVLLRLAWPRREVSGDFSGSAANAGGVGPHP</sequence>
<evidence type="ECO:0000256" key="5">
    <source>
        <dbReference type="ARBA" id="ARBA00023136"/>
    </source>
</evidence>
<feature type="transmembrane region" description="Helical" evidence="6">
    <location>
        <begin position="470"/>
        <end position="488"/>
    </location>
</feature>
<evidence type="ECO:0000256" key="3">
    <source>
        <dbReference type="ARBA" id="ARBA00022692"/>
    </source>
</evidence>
<feature type="transmembrane region" description="Helical" evidence="6">
    <location>
        <begin position="374"/>
        <end position="392"/>
    </location>
</feature>
<keyword evidence="9" id="KW-1185">Reference proteome</keyword>
<feature type="domain" description="ComEC/Rec2-related protein" evidence="7">
    <location>
        <begin position="221"/>
        <end position="484"/>
    </location>
</feature>
<dbReference type="InterPro" id="IPR004477">
    <property type="entry name" value="ComEC_N"/>
</dbReference>
<dbReference type="RefSeq" id="WP_051161195.1">
    <property type="nucleotide sequence ID" value="NZ_JACHIT010000002.1"/>
</dbReference>
<dbReference type="NCBIfam" id="TIGR00360">
    <property type="entry name" value="ComEC_N-term"/>
    <property type="match status" value="1"/>
</dbReference>
<dbReference type="PROSITE" id="PS51257">
    <property type="entry name" value="PROKAR_LIPOPROTEIN"/>
    <property type="match status" value="1"/>
</dbReference>
<accession>A0A7W9PMV3</accession>
<evidence type="ECO:0000256" key="6">
    <source>
        <dbReference type="SAM" id="Phobius"/>
    </source>
</evidence>
<reference evidence="8 9" key="1">
    <citation type="submission" date="2020-08" db="EMBL/GenBank/DDBJ databases">
        <title>Sequencing the genomes of 1000 actinobacteria strains.</title>
        <authorList>
            <person name="Klenk H.-P."/>
        </authorList>
    </citation>
    <scope>NUCLEOTIDE SEQUENCE [LARGE SCALE GENOMIC DNA]</scope>
    <source>
        <strain evidence="8 9">DSM 43582</strain>
    </source>
</reference>
<evidence type="ECO:0000259" key="7">
    <source>
        <dbReference type="Pfam" id="PF03772"/>
    </source>
</evidence>
<organism evidence="8 9">
    <name type="scientific">Nocardia transvalensis</name>
    <dbReference type="NCBI Taxonomy" id="37333"/>
    <lineage>
        <taxon>Bacteria</taxon>
        <taxon>Bacillati</taxon>
        <taxon>Actinomycetota</taxon>
        <taxon>Actinomycetes</taxon>
        <taxon>Mycobacteriales</taxon>
        <taxon>Nocardiaceae</taxon>
        <taxon>Nocardia</taxon>
    </lineage>
</organism>
<evidence type="ECO:0000256" key="2">
    <source>
        <dbReference type="ARBA" id="ARBA00022475"/>
    </source>
</evidence>
<evidence type="ECO:0000313" key="8">
    <source>
        <dbReference type="EMBL" id="MBB5918584.1"/>
    </source>
</evidence>
<feature type="transmembrane region" description="Helical" evidence="6">
    <location>
        <begin position="54"/>
        <end position="75"/>
    </location>
</feature>
<keyword evidence="5 6" id="KW-0472">Membrane</keyword>
<dbReference type="PANTHER" id="PTHR30619">
    <property type="entry name" value="DNA INTERNALIZATION/COMPETENCE PROTEIN COMEC/REC2"/>
    <property type="match status" value="1"/>
</dbReference>
<protein>
    <submittedName>
        <fullName evidence="8">Competence protein ComEC</fullName>
    </submittedName>
</protein>
<dbReference type="PANTHER" id="PTHR30619:SF7">
    <property type="entry name" value="BETA-LACTAMASE DOMAIN PROTEIN"/>
    <property type="match status" value="1"/>
</dbReference>
<name>A0A7W9PMV3_9NOCA</name>
<dbReference type="AlphaFoldDB" id="A0A7W9PMV3"/>
<keyword evidence="3 6" id="KW-0812">Transmembrane</keyword>
<comment type="subcellular location">
    <subcellularLocation>
        <location evidence="1">Cell membrane</location>
        <topology evidence="1">Multi-pass membrane protein</topology>
    </subcellularLocation>
</comment>
<feature type="transmembrane region" description="Helical" evidence="6">
    <location>
        <begin position="269"/>
        <end position="288"/>
    </location>
</feature>
<dbReference type="InterPro" id="IPR052159">
    <property type="entry name" value="Competence_DNA_uptake"/>
</dbReference>
<evidence type="ECO:0000256" key="1">
    <source>
        <dbReference type="ARBA" id="ARBA00004651"/>
    </source>
</evidence>
<dbReference type="Pfam" id="PF03772">
    <property type="entry name" value="Competence"/>
    <property type="match status" value="1"/>
</dbReference>
<evidence type="ECO:0000313" key="9">
    <source>
        <dbReference type="Proteomes" id="UP000540412"/>
    </source>
</evidence>
<dbReference type="EMBL" id="JACHIT010000002">
    <property type="protein sequence ID" value="MBB5918584.1"/>
    <property type="molecule type" value="Genomic_DNA"/>
</dbReference>
<feature type="transmembrane region" description="Helical" evidence="6">
    <location>
        <begin position="341"/>
        <end position="362"/>
    </location>
</feature>
<feature type="transmembrane region" description="Helical" evidence="6">
    <location>
        <begin position="317"/>
        <end position="335"/>
    </location>
</feature>
<keyword evidence="4 6" id="KW-1133">Transmembrane helix</keyword>
<evidence type="ECO:0000256" key="4">
    <source>
        <dbReference type="ARBA" id="ARBA00022989"/>
    </source>
</evidence>
<dbReference type="Proteomes" id="UP000540412">
    <property type="component" value="Unassembled WGS sequence"/>
</dbReference>
<dbReference type="GO" id="GO:0005886">
    <property type="term" value="C:plasma membrane"/>
    <property type="evidence" value="ECO:0007669"/>
    <property type="project" value="UniProtKB-SubCell"/>
</dbReference>
<proteinExistence type="predicted"/>
<feature type="transmembrane region" description="Helical" evidence="6">
    <location>
        <begin position="398"/>
        <end position="424"/>
    </location>
</feature>
<gene>
    <name evidence="8" type="ORF">BJY24_007496</name>
</gene>
<keyword evidence="2" id="KW-1003">Cell membrane</keyword>
<comment type="caution">
    <text evidence="8">The sequence shown here is derived from an EMBL/GenBank/DDBJ whole genome shotgun (WGS) entry which is preliminary data.</text>
</comment>